<dbReference type="RefSeq" id="WP_085795178.1">
    <property type="nucleotide sequence ID" value="NZ_FWFO01000001.1"/>
</dbReference>
<dbReference type="Pfam" id="PF11066">
    <property type="entry name" value="DUF2867"/>
    <property type="match status" value="1"/>
</dbReference>
<gene>
    <name evidence="1" type="ORF">TRL7639_01589</name>
</gene>
<dbReference type="AlphaFoldDB" id="A0A1Y5S829"/>
<protein>
    <recommendedName>
        <fullName evidence="3">DUF2867 domain-containing protein</fullName>
    </recommendedName>
</protein>
<evidence type="ECO:0008006" key="3">
    <source>
        <dbReference type="Google" id="ProtNLM"/>
    </source>
</evidence>
<accession>A0A1Y5S829</accession>
<reference evidence="1 2" key="1">
    <citation type="submission" date="2017-03" db="EMBL/GenBank/DDBJ databases">
        <authorList>
            <person name="Afonso C.L."/>
            <person name="Miller P.J."/>
            <person name="Scott M.A."/>
            <person name="Spackman E."/>
            <person name="Goraichik I."/>
            <person name="Dimitrov K.M."/>
            <person name="Suarez D.L."/>
            <person name="Swayne D.E."/>
        </authorList>
    </citation>
    <scope>NUCLEOTIDE SEQUENCE [LARGE SCALE GENOMIC DNA]</scope>
    <source>
        <strain evidence="1 2">CECT 7639</strain>
    </source>
</reference>
<name>A0A1Y5S829_9RHOB</name>
<evidence type="ECO:0000313" key="1">
    <source>
        <dbReference type="EMBL" id="SLN34589.1"/>
    </source>
</evidence>
<keyword evidence="2" id="KW-1185">Reference proteome</keyword>
<dbReference type="OrthoDB" id="7058586at2"/>
<proteinExistence type="predicted"/>
<evidence type="ECO:0000313" key="2">
    <source>
        <dbReference type="Proteomes" id="UP000193077"/>
    </source>
</evidence>
<dbReference type="Proteomes" id="UP000193077">
    <property type="component" value="Unassembled WGS sequence"/>
</dbReference>
<sequence>MQSEPRLVGAENELDFLDRQSVTLARSLSALEAWRMIMTQPMPLMQLAFRIRDAVASKFGVKRIGGFSGRVPERVEVGDKLDFFLVEAVSDQILVLTERDRHLDVMTCVSVDGRDISITSSVKTHNWFGRLYMIPVRPVHKRIVARNLRALQASVA</sequence>
<dbReference type="EMBL" id="FWFO01000001">
    <property type="protein sequence ID" value="SLN34589.1"/>
    <property type="molecule type" value="Genomic_DNA"/>
</dbReference>
<dbReference type="InterPro" id="IPR021295">
    <property type="entry name" value="DUF2867"/>
</dbReference>
<organism evidence="1 2">
    <name type="scientific">Falsiruegeria litorea R37</name>
    <dbReference type="NCBI Taxonomy" id="1200284"/>
    <lineage>
        <taxon>Bacteria</taxon>
        <taxon>Pseudomonadati</taxon>
        <taxon>Pseudomonadota</taxon>
        <taxon>Alphaproteobacteria</taxon>
        <taxon>Rhodobacterales</taxon>
        <taxon>Roseobacteraceae</taxon>
        <taxon>Falsiruegeria</taxon>
    </lineage>
</organism>